<dbReference type="PANTHER" id="PTHR43798:SF33">
    <property type="entry name" value="HYDROLASE, PUTATIVE (AFU_ORTHOLOGUE AFUA_2G14860)-RELATED"/>
    <property type="match status" value="1"/>
</dbReference>
<dbReference type="SUPFAM" id="SSF53474">
    <property type="entry name" value="alpha/beta-Hydrolases"/>
    <property type="match status" value="1"/>
</dbReference>
<accession>A0ABR7LCI4</accession>
<dbReference type="InterPro" id="IPR029058">
    <property type="entry name" value="AB_hydrolase_fold"/>
</dbReference>
<dbReference type="Pfam" id="PF00561">
    <property type="entry name" value="Abhydrolase_1"/>
    <property type="match status" value="1"/>
</dbReference>
<gene>
    <name evidence="2" type="ORF">GPZ80_25060</name>
</gene>
<dbReference type="Proteomes" id="UP000734823">
    <property type="component" value="Unassembled WGS sequence"/>
</dbReference>
<dbReference type="EMBL" id="JABVED010000016">
    <property type="protein sequence ID" value="MBC6450434.1"/>
    <property type="molecule type" value="Genomic_DNA"/>
</dbReference>
<dbReference type="InterPro" id="IPR000639">
    <property type="entry name" value="Epox_hydrolase-like"/>
</dbReference>
<proteinExistence type="predicted"/>
<evidence type="ECO:0000313" key="2">
    <source>
        <dbReference type="EMBL" id="MBC6450434.1"/>
    </source>
</evidence>
<reference evidence="2 3" key="1">
    <citation type="submission" date="2020-06" db="EMBL/GenBank/DDBJ databases">
        <title>Actinokineospora xiongansis sp. nov., isolated from soil of Baiyangdian.</title>
        <authorList>
            <person name="Zhang X."/>
        </authorList>
    </citation>
    <scope>NUCLEOTIDE SEQUENCE [LARGE SCALE GENOMIC DNA]</scope>
    <source>
        <strain evidence="2 3">HBU206404</strain>
    </source>
</reference>
<evidence type="ECO:0000259" key="1">
    <source>
        <dbReference type="Pfam" id="PF00561"/>
    </source>
</evidence>
<evidence type="ECO:0000313" key="3">
    <source>
        <dbReference type="Proteomes" id="UP000734823"/>
    </source>
</evidence>
<protein>
    <submittedName>
        <fullName evidence="2">Alpha/beta hydrolase</fullName>
    </submittedName>
</protein>
<keyword evidence="3" id="KW-1185">Reference proteome</keyword>
<dbReference type="Gene3D" id="3.40.50.1820">
    <property type="entry name" value="alpha/beta hydrolase"/>
    <property type="match status" value="1"/>
</dbReference>
<dbReference type="PRINTS" id="PR00412">
    <property type="entry name" value="EPOXHYDRLASE"/>
</dbReference>
<keyword evidence="2" id="KW-0378">Hydrolase</keyword>
<dbReference type="PRINTS" id="PR00111">
    <property type="entry name" value="ABHYDROLASE"/>
</dbReference>
<dbReference type="GO" id="GO:0016787">
    <property type="term" value="F:hydrolase activity"/>
    <property type="evidence" value="ECO:0007669"/>
    <property type="project" value="UniProtKB-KW"/>
</dbReference>
<dbReference type="PANTHER" id="PTHR43798">
    <property type="entry name" value="MONOACYLGLYCEROL LIPASE"/>
    <property type="match status" value="1"/>
</dbReference>
<dbReference type="InterPro" id="IPR000073">
    <property type="entry name" value="AB_hydrolase_1"/>
</dbReference>
<dbReference type="RefSeq" id="WP_187223524.1">
    <property type="nucleotide sequence ID" value="NZ_JABVED010000016.1"/>
</dbReference>
<organism evidence="2 3">
    <name type="scientific">Actinokineospora xionganensis</name>
    <dbReference type="NCBI Taxonomy" id="2684470"/>
    <lineage>
        <taxon>Bacteria</taxon>
        <taxon>Bacillati</taxon>
        <taxon>Actinomycetota</taxon>
        <taxon>Actinomycetes</taxon>
        <taxon>Pseudonocardiales</taxon>
        <taxon>Pseudonocardiaceae</taxon>
        <taxon>Actinokineospora</taxon>
    </lineage>
</organism>
<dbReference type="InterPro" id="IPR050266">
    <property type="entry name" value="AB_hydrolase_sf"/>
</dbReference>
<sequence length="266" mass="29198">MADALHVHSYGSIESPPVLFLHGITGHGARFRRLAENHLRDYRVVAPDLRGHGLSDRLPPWTLEQHAADLLRVLDVHGLDSVPVVGHSFGGLVALHLARLAPQRVRGLVLLDPAVKVTPEDAAEYAQTAEVIRDDRGEALATQRHDWPGEPEEHIEEEVAANWVEVDGHWRPRYSPAAVITAWSEMCRAPRLPPPGLPTLLVQATREAFVGPEFVKACRFTLGDDFRLAALDLGHMVYLEDPSGIAALIDEFISDKSASTAGEVAR</sequence>
<name>A0ABR7LCI4_9PSEU</name>
<feature type="domain" description="AB hydrolase-1" evidence="1">
    <location>
        <begin position="16"/>
        <end position="133"/>
    </location>
</feature>
<comment type="caution">
    <text evidence="2">The sequence shown here is derived from an EMBL/GenBank/DDBJ whole genome shotgun (WGS) entry which is preliminary data.</text>
</comment>